<comment type="caution">
    <text evidence="2">The sequence shown here is derived from an EMBL/GenBank/DDBJ whole genome shotgun (WGS) entry which is preliminary data.</text>
</comment>
<dbReference type="Proteomes" id="UP000646844">
    <property type="component" value="Unassembled WGS sequence"/>
</dbReference>
<feature type="transmembrane region" description="Helical" evidence="1">
    <location>
        <begin position="6"/>
        <end position="23"/>
    </location>
</feature>
<feature type="transmembrane region" description="Helical" evidence="1">
    <location>
        <begin position="44"/>
        <end position="60"/>
    </location>
</feature>
<dbReference type="RefSeq" id="WP_052846636.1">
    <property type="nucleotide sequence ID" value="NZ_BAABQO010000013.1"/>
</dbReference>
<keyword evidence="1" id="KW-0812">Transmembrane</keyword>
<reference evidence="2" key="1">
    <citation type="journal article" date="2020" name="bioRxiv">
        <title>A rank-normalized archaeal taxonomy based on genome phylogeny resolves widespread incomplete and uneven classifications.</title>
        <authorList>
            <person name="Rinke C."/>
            <person name="Chuvochina M."/>
            <person name="Mussig A.J."/>
            <person name="Chaumeil P.-A."/>
            <person name="Waite D.W."/>
            <person name="Whitman W.B."/>
            <person name="Parks D.H."/>
            <person name="Hugenholtz P."/>
        </authorList>
    </citation>
    <scope>NUCLEOTIDE SEQUENCE</scope>
    <source>
        <strain evidence="2">UBA8838</strain>
    </source>
</reference>
<organism evidence="2 3">
    <name type="scientific">Sulfurisphaera tokodaii</name>
    <dbReference type="NCBI Taxonomy" id="111955"/>
    <lineage>
        <taxon>Archaea</taxon>
        <taxon>Thermoproteota</taxon>
        <taxon>Thermoprotei</taxon>
        <taxon>Sulfolobales</taxon>
        <taxon>Sulfolobaceae</taxon>
        <taxon>Sulfurisphaera</taxon>
    </lineage>
</organism>
<keyword evidence="1" id="KW-0472">Membrane</keyword>
<name>A0A832WQP6_9CREN</name>
<evidence type="ECO:0000313" key="3">
    <source>
        <dbReference type="Proteomes" id="UP000646844"/>
    </source>
</evidence>
<accession>A0A832WQP6</accession>
<dbReference type="AlphaFoldDB" id="A0A832WQP6"/>
<protein>
    <submittedName>
        <fullName evidence="2">Uncharacterized protein</fullName>
    </submittedName>
</protein>
<evidence type="ECO:0000313" key="2">
    <source>
        <dbReference type="EMBL" id="HII73342.1"/>
    </source>
</evidence>
<dbReference type="EMBL" id="DUJO01000013">
    <property type="protein sequence ID" value="HII73342.1"/>
    <property type="molecule type" value="Genomic_DNA"/>
</dbReference>
<dbReference type="GeneID" id="25400348"/>
<gene>
    <name evidence="2" type="ORF">HA332_02860</name>
</gene>
<proteinExistence type="predicted"/>
<evidence type="ECO:0000256" key="1">
    <source>
        <dbReference type="SAM" id="Phobius"/>
    </source>
</evidence>
<keyword evidence="1" id="KW-1133">Transmembrane helix</keyword>
<sequence length="62" mass="6399">MAVSSTATIATVTVTLSTIIATVRTIKQTAEDELIPKGISKDNLAVLIAVSIMIASLALSKL</sequence>